<protein>
    <recommendedName>
        <fullName evidence="9">Putative sodium-coupled neutral amino acid transporter 11</fullName>
    </recommendedName>
    <alternativeName>
        <fullName evidence="10">Solute carrier family 38 member 11</fullName>
    </alternativeName>
</protein>
<comment type="similarity">
    <text evidence="2">Belongs to the amino acid/polyamine transporter 2 family.</text>
</comment>
<comment type="function">
    <text evidence="8">Putative sodium-dependent amino acid/proton antiporter.</text>
</comment>
<organism evidence="13 14">
    <name type="scientific">Clytia hemisphaerica</name>
    <dbReference type="NCBI Taxonomy" id="252671"/>
    <lineage>
        <taxon>Eukaryota</taxon>
        <taxon>Metazoa</taxon>
        <taxon>Cnidaria</taxon>
        <taxon>Hydrozoa</taxon>
        <taxon>Hydroidolina</taxon>
        <taxon>Leptothecata</taxon>
        <taxon>Obeliida</taxon>
        <taxon>Clytiidae</taxon>
        <taxon>Clytia</taxon>
    </lineage>
</organism>
<evidence type="ECO:0000256" key="2">
    <source>
        <dbReference type="ARBA" id="ARBA00008066"/>
    </source>
</evidence>
<evidence type="ECO:0000313" key="13">
    <source>
        <dbReference type="EnsemblMetazoa" id="CLYHEMP006403.1"/>
    </source>
</evidence>
<keyword evidence="14" id="KW-1185">Reference proteome</keyword>
<feature type="transmembrane region" description="Helical" evidence="11">
    <location>
        <begin position="450"/>
        <end position="471"/>
    </location>
</feature>
<evidence type="ECO:0000256" key="11">
    <source>
        <dbReference type="SAM" id="Phobius"/>
    </source>
</evidence>
<comment type="subcellular location">
    <subcellularLocation>
        <location evidence="1">Membrane</location>
        <topology evidence="1">Multi-pass membrane protein</topology>
    </subcellularLocation>
</comment>
<feature type="transmembrane region" description="Helical" evidence="11">
    <location>
        <begin position="93"/>
        <end position="115"/>
    </location>
</feature>
<feature type="transmembrane region" description="Helical" evidence="11">
    <location>
        <begin position="331"/>
        <end position="353"/>
    </location>
</feature>
<dbReference type="Proteomes" id="UP000594262">
    <property type="component" value="Unplaced"/>
</dbReference>
<evidence type="ECO:0000256" key="1">
    <source>
        <dbReference type="ARBA" id="ARBA00004141"/>
    </source>
</evidence>
<feature type="transmembrane region" description="Helical" evidence="11">
    <location>
        <begin position="290"/>
        <end position="311"/>
    </location>
</feature>
<evidence type="ECO:0000256" key="10">
    <source>
        <dbReference type="ARBA" id="ARBA00041723"/>
    </source>
</evidence>
<dbReference type="Pfam" id="PF01490">
    <property type="entry name" value="Aa_trans"/>
    <property type="match status" value="1"/>
</dbReference>
<feature type="transmembrane region" description="Helical" evidence="11">
    <location>
        <begin position="186"/>
        <end position="207"/>
    </location>
</feature>
<dbReference type="AlphaFoldDB" id="A0A7M5WRK6"/>
<feature type="transmembrane region" description="Helical" evidence="11">
    <location>
        <begin position="65"/>
        <end position="86"/>
    </location>
</feature>
<dbReference type="GeneID" id="136808790"/>
<evidence type="ECO:0000256" key="8">
    <source>
        <dbReference type="ARBA" id="ARBA00037101"/>
    </source>
</evidence>
<evidence type="ECO:0000256" key="6">
    <source>
        <dbReference type="ARBA" id="ARBA00022989"/>
    </source>
</evidence>
<dbReference type="EnsemblMetazoa" id="CLYHEMT006403.1">
    <property type="protein sequence ID" value="CLYHEMP006403.1"/>
    <property type="gene ID" value="CLYHEMG006403"/>
</dbReference>
<evidence type="ECO:0000256" key="4">
    <source>
        <dbReference type="ARBA" id="ARBA00022692"/>
    </source>
</evidence>
<evidence type="ECO:0000259" key="12">
    <source>
        <dbReference type="Pfam" id="PF01490"/>
    </source>
</evidence>
<sequence>MAKHLQKGKISKYADFADTFSNSSEIDTDSSYSDDENLPFIKPDNKYSSYKSITSTGSIDRQGSISSSIFTLVSTMIGGGLLSLPFAFEQGGFLMASFSLIFVLIASTYGGFLIINSKKYCNGKVRNIEDVAYYAFGKLGKIGVQILLIIVLYLCSVAYFILIVDQMEPIITLASNGTAGIWNKKVVLLAFVFAVVFPISLFSNLSALKHTSILSVLCGILLCCCVTYRSLKNQVGGPVDKPSNPVKWHPDSLRQTLTCISITELTFSCHFNILPMHSELQHQTRRNKRIILFSAMGLTYLMNFIVSFFGYFQFRRFTDQDITRNYASDDYVVTVGRAALCVLLVLSYPLLIVPCRATLNKIFWHPNEPTPQCLLKISNPTLTGPNKIVWFIESLILVGTSFLLAYLVPQVNMVWGFVGSVGCTFLIYIIPPAFYLRVRRHPLKPDVKKVSAICLLIVGVLLLVAGLYQSIMNIISPLPELRPEDRVLPDSFNRTNLFGFNNNVNINITNNF</sequence>
<feature type="transmembrane region" description="Helical" evidence="11">
    <location>
        <begin position="142"/>
        <end position="165"/>
    </location>
</feature>
<dbReference type="GO" id="GO:0015179">
    <property type="term" value="F:L-amino acid transmembrane transporter activity"/>
    <property type="evidence" value="ECO:0007669"/>
    <property type="project" value="TreeGrafter"/>
</dbReference>
<dbReference type="RefSeq" id="XP_066921430.1">
    <property type="nucleotide sequence ID" value="XM_067065329.1"/>
</dbReference>
<evidence type="ECO:0000313" key="14">
    <source>
        <dbReference type="Proteomes" id="UP000594262"/>
    </source>
</evidence>
<feature type="transmembrane region" description="Helical" evidence="11">
    <location>
        <begin position="388"/>
        <end position="408"/>
    </location>
</feature>
<proteinExistence type="inferred from homology"/>
<dbReference type="GO" id="GO:0016020">
    <property type="term" value="C:membrane"/>
    <property type="evidence" value="ECO:0007669"/>
    <property type="project" value="UniProtKB-SubCell"/>
</dbReference>
<keyword evidence="3" id="KW-0813">Transport</keyword>
<keyword evidence="4 11" id="KW-0812">Transmembrane</keyword>
<keyword evidence="5" id="KW-0029">Amino-acid transport</keyword>
<dbReference type="PANTHER" id="PTHR22950:SF458">
    <property type="entry name" value="SODIUM-COUPLED NEUTRAL AMINO ACID TRANSPORTER 11-RELATED"/>
    <property type="match status" value="1"/>
</dbReference>
<evidence type="ECO:0000256" key="3">
    <source>
        <dbReference type="ARBA" id="ARBA00022448"/>
    </source>
</evidence>
<accession>A0A7M5WRK6</accession>
<reference evidence="13" key="1">
    <citation type="submission" date="2021-01" db="UniProtKB">
        <authorList>
            <consortium name="EnsemblMetazoa"/>
        </authorList>
    </citation>
    <scope>IDENTIFICATION</scope>
</reference>
<evidence type="ECO:0000256" key="5">
    <source>
        <dbReference type="ARBA" id="ARBA00022970"/>
    </source>
</evidence>
<feature type="domain" description="Amino acid transporter transmembrane" evidence="12">
    <location>
        <begin position="62"/>
        <end position="472"/>
    </location>
</feature>
<name>A0A7M5WRK6_9CNID</name>
<evidence type="ECO:0000256" key="9">
    <source>
        <dbReference type="ARBA" id="ARBA00040814"/>
    </source>
</evidence>
<dbReference type="OrthoDB" id="28208at2759"/>
<keyword evidence="7 11" id="KW-0472">Membrane</keyword>
<keyword evidence="6 11" id="KW-1133">Transmembrane helix</keyword>
<dbReference type="PANTHER" id="PTHR22950">
    <property type="entry name" value="AMINO ACID TRANSPORTER"/>
    <property type="match status" value="1"/>
</dbReference>
<dbReference type="InterPro" id="IPR013057">
    <property type="entry name" value="AA_transpt_TM"/>
</dbReference>
<feature type="transmembrane region" description="Helical" evidence="11">
    <location>
        <begin position="414"/>
        <end position="438"/>
    </location>
</feature>
<evidence type="ECO:0000256" key="7">
    <source>
        <dbReference type="ARBA" id="ARBA00023136"/>
    </source>
</evidence>